<evidence type="ECO:0000313" key="3">
    <source>
        <dbReference type="Proteomes" id="UP001500002"/>
    </source>
</evidence>
<proteinExistence type="predicted"/>
<keyword evidence="3" id="KW-1185">Reference proteome</keyword>
<dbReference type="PANTHER" id="PTHR40943">
    <property type="entry name" value="CYTOPLASMIC PROTEIN-RELATED"/>
    <property type="match status" value="1"/>
</dbReference>
<dbReference type="InterPro" id="IPR014710">
    <property type="entry name" value="RmlC-like_jellyroll"/>
</dbReference>
<evidence type="ECO:0000313" key="2">
    <source>
        <dbReference type="EMBL" id="GAA1807130.1"/>
    </source>
</evidence>
<dbReference type="InterPro" id="IPR008579">
    <property type="entry name" value="UGlyAH_Cupin_dom"/>
</dbReference>
<gene>
    <name evidence="2" type="ORF">GCM10009749_14280</name>
</gene>
<comment type="caution">
    <text evidence="2">The sequence shown here is derived from an EMBL/GenBank/DDBJ whole genome shotgun (WGS) entry which is preliminary data.</text>
</comment>
<feature type="domain" description="(S)-ureidoglycine aminohydrolase cupin" evidence="1">
    <location>
        <begin position="30"/>
        <end position="98"/>
    </location>
</feature>
<dbReference type="Pfam" id="PF05899">
    <property type="entry name" value="Cupin_3"/>
    <property type="match status" value="1"/>
</dbReference>
<dbReference type="EMBL" id="BAAANJ010000004">
    <property type="protein sequence ID" value="GAA1807130.1"/>
    <property type="molecule type" value="Genomic_DNA"/>
</dbReference>
<accession>A0ABN2M2V1</accession>
<dbReference type="Gene3D" id="2.60.120.10">
    <property type="entry name" value="Jelly Rolls"/>
    <property type="match status" value="1"/>
</dbReference>
<sequence>MLEHEPVPADQVVAGSPSTGYVALDGWGAGEIGVWEMTPGAMRDVEVDEVFVVLSGAATVEFEHPHSSPIVLAPGSVVRLEAGMKTIWTVRETLRKVFIAR</sequence>
<dbReference type="Proteomes" id="UP001500002">
    <property type="component" value="Unassembled WGS sequence"/>
</dbReference>
<name>A0ABN2M2V1_9MICO</name>
<dbReference type="InterPro" id="IPR011051">
    <property type="entry name" value="RmlC_Cupin_sf"/>
</dbReference>
<dbReference type="PANTHER" id="PTHR40943:SF1">
    <property type="entry name" value="CYTOPLASMIC PROTEIN"/>
    <property type="match status" value="1"/>
</dbReference>
<organism evidence="2 3">
    <name type="scientific">Agromyces neolithicus</name>
    <dbReference type="NCBI Taxonomy" id="269420"/>
    <lineage>
        <taxon>Bacteria</taxon>
        <taxon>Bacillati</taxon>
        <taxon>Actinomycetota</taxon>
        <taxon>Actinomycetes</taxon>
        <taxon>Micrococcales</taxon>
        <taxon>Microbacteriaceae</taxon>
        <taxon>Agromyces</taxon>
    </lineage>
</organism>
<reference evidence="2 3" key="1">
    <citation type="journal article" date="2019" name="Int. J. Syst. Evol. Microbiol.">
        <title>The Global Catalogue of Microorganisms (GCM) 10K type strain sequencing project: providing services to taxonomists for standard genome sequencing and annotation.</title>
        <authorList>
            <consortium name="The Broad Institute Genomics Platform"/>
            <consortium name="The Broad Institute Genome Sequencing Center for Infectious Disease"/>
            <person name="Wu L."/>
            <person name="Ma J."/>
        </authorList>
    </citation>
    <scope>NUCLEOTIDE SEQUENCE [LARGE SCALE GENOMIC DNA]</scope>
    <source>
        <strain evidence="2 3">JCM 14322</strain>
    </source>
</reference>
<evidence type="ECO:0000259" key="1">
    <source>
        <dbReference type="Pfam" id="PF05899"/>
    </source>
</evidence>
<dbReference type="SUPFAM" id="SSF51182">
    <property type="entry name" value="RmlC-like cupins"/>
    <property type="match status" value="1"/>
</dbReference>
<protein>
    <submittedName>
        <fullName evidence="2">Cupin domain-containing protein</fullName>
    </submittedName>
</protein>